<gene>
    <name evidence="1" type="ORF">PR048_010940</name>
</gene>
<evidence type="ECO:0000313" key="2">
    <source>
        <dbReference type="Proteomes" id="UP001159363"/>
    </source>
</evidence>
<reference evidence="1 2" key="1">
    <citation type="submission" date="2023-02" db="EMBL/GenBank/DDBJ databases">
        <title>LHISI_Scaffold_Assembly.</title>
        <authorList>
            <person name="Stuart O.P."/>
            <person name="Cleave R."/>
            <person name="Magrath M.J.L."/>
            <person name="Mikheyev A.S."/>
        </authorList>
    </citation>
    <scope>NUCLEOTIDE SEQUENCE [LARGE SCALE GENOMIC DNA]</scope>
    <source>
        <strain evidence="1">Daus_M_001</strain>
        <tissue evidence="1">Leg muscle</tissue>
    </source>
</reference>
<dbReference type="Proteomes" id="UP001159363">
    <property type="component" value="Chromosome X"/>
</dbReference>
<sequence>MQGRGKRAISEKIRRPAASSCTIPTYENPGDNPELFLHVNTPGIELIEPNIRCRLTLLSYLWLDYSPPTLAKRLRFPTVVAPGFSHVGIVPDDDADRRVFSGVSCFTRFSRPR</sequence>
<dbReference type="EMBL" id="JARBHB010000004">
    <property type="protein sequence ID" value="KAJ8884744.1"/>
    <property type="molecule type" value="Genomic_DNA"/>
</dbReference>
<organism evidence="1 2">
    <name type="scientific">Dryococelus australis</name>
    <dbReference type="NCBI Taxonomy" id="614101"/>
    <lineage>
        <taxon>Eukaryota</taxon>
        <taxon>Metazoa</taxon>
        <taxon>Ecdysozoa</taxon>
        <taxon>Arthropoda</taxon>
        <taxon>Hexapoda</taxon>
        <taxon>Insecta</taxon>
        <taxon>Pterygota</taxon>
        <taxon>Neoptera</taxon>
        <taxon>Polyneoptera</taxon>
        <taxon>Phasmatodea</taxon>
        <taxon>Verophasmatodea</taxon>
        <taxon>Anareolatae</taxon>
        <taxon>Phasmatidae</taxon>
        <taxon>Eurycanthinae</taxon>
        <taxon>Dryococelus</taxon>
    </lineage>
</organism>
<keyword evidence="2" id="KW-1185">Reference proteome</keyword>
<protein>
    <submittedName>
        <fullName evidence="1">Uncharacterized protein</fullName>
    </submittedName>
</protein>
<evidence type="ECO:0000313" key="1">
    <source>
        <dbReference type="EMBL" id="KAJ8884744.1"/>
    </source>
</evidence>
<comment type="caution">
    <text evidence="1">The sequence shown here is derived from an EMBL/GenBank/DDBJ whole genome shotgun (WGS) entry which is preliminary data.</text>
</comment>
<name>A0ABQ9HK98_9NEOP</name>
<accession>A0ABQ9HK98</accession>
<proteinExistence type="predicted"/>